<evidence type="ECO:0000256" key="1">
    <source>
        <dbReference type="ARBA" id="ARBA00005525"/>
    </source>
</evidence>
<feature type="domain" description="Pyrroline-5-carboxylate reductase dimerisation" evidence="8">
    <location>
        <begin position="162"/>
        <end position="266"/>
    </location>
</feature>
<protein>
    <recommendedName>
        <fullName evidence="4 5">Pyrroline-5-carboxylate reductase</fullName>
        <shortName evidence="4">P5C reductase</shortName>
        <shortName evidence="4">P5CR</shortName>
        <ecNumber evidence="4 5">1.5.1.2</ecNumber>
    </recommendedName>
    <alternativeName>
        <fullName evidence="4">PCA reductase</fullName>
    </alternativeName>
</protein>
<keyword evidence="2 4" id="KW-0521">NADP</keyword>
<dbReference type="PROSITE" id="PS00521">
    <property type="entry name" value="P5CR"/>
    <property type="match status" value="1"/>
</dbReference>
<comment type="subcellular location">
    <subcellularLocation>
        <location evidence="4">Cytoplasm</location>
    </subcellularLocation>
</comment>
<keyword evidence="10" id="KW-1185">Reference proteome</keyword>
<evidence type="ECO:0000256" key="4">
    <source>
        <dbReference type="HAMAP-Rule" id="MF_01925"/>
    </source>
</evidence>
<proteinExistence type="inferred from homology"/>
<evidence type="ECO:0000259" key="8">
    <source>
        <dbReference type="Pfam" id="PF14748"/>
    </source>
</evidence>
<evidence type="ECO:0000256" key="2">
    <source>
        <dbReference type="ARBA" id="ARBA00022857"/>
    </source>
</evidence>
<comment type="pathway">
    <text evidence="4 6">Amino-acid biosynthesis; L-proline biosynthesis; L-proline from L-glutamate 5-semialdehyde: step 1/1.</text>
</comment>
<dbReference type="NCBIfam" id="TIGR00112">
    <property type="entry name" value="proC"/>
    <property type="match status" value="1"/>
</dbReference>
<name>A0ABN2F838_9ACTN</name>
<evidence type="ECO:0000256" key="6">
    <source>
        <dbReference type="RuleBase" id="RU003903"/>
    </source>
</evidence>
<dbReference type="InterPro" id="IPR008927">
    <property type="entry name" value="6-PGluconate_DH-like_C_sf"/>
</dbReference>
<dbReference type="InterPro" id="IPR028939">
    <property type="entry name" value="P5C_Rdtase_cat_N"/>
</dbReference>
<reference evidence="9 10" key="1">
    <citation type="journal article" date="2019" name="Int. J. Syst. Evol. Microbiol.">
        <title>The Global Catalogue of Microorganisms (GCM) 10K type strain sequencing project: providing services to taxonomists for standard genome sequencing and annotation.</title>
        <authorList>
            <consortium name="The Broad Institute Genomics Platform"/>
            <consortium name="The Broad Institute Genome Sequencing Center for Infectious Disease"/>
            <person name="Wu L."/>
            <person name="Ma J."/>
        </authorList>
    </citation>
    <scope>NUCLEOTIDE SEQUENCE [LARGE SCALE GENOMIC DNA]</scope>
    <source>
        <strain evidence="9 10">JCM 14306</strain>
    </source>
</reference>
<dbReference type="Proteomes" id="UP001501319">
    <property type="component" value="Unassembled WGS sequence"/>
</dbReference>
<dbReference type="SUPFAM" id="SSF48179">
    <property type="entry name" value="6-phosphogluconate dehydrogenase C-terminal domain-like"/>
    <property type="match status" value="1"/>
</dbReference>
<dbReference type="EC" id="1.5.1.2" evidence="4 5"/>
<dbReference type="HAMAP" id="MF_01925">
    <property type="entry name" value="P5C_reductase"/>
    <property type="match status" value="1"/>
</dbReference>
<organism evidence="9 10">
    <name type="scientific">Kribbella alba</name>
    <dbReference type="NCBI Taxonomy" id="190197"/>
    <lineage>
        <taxon>Bacteria</taxon>
        <taxon>Bacillati</taxon>
        <taxon>Actinomycetota</taxon>
        <taxon>Actinomycetes</taxon>
        <taxon>Propionibacteriales</taxon>
        <taxon>Kribbellaceae</taxon>
        <taxon>Kribbella</taxon>
    </lineage>
</organism>
<accession>A0ABN2F838</accession>
<dbReference type="EMBL" id="BAAANE010000004">
    <property type="protein sequence ID" value="GAA1634876.1"/>
    <property type="molecule type" value="Genomic_DNA"/>
</dbReference>
<comment type="similarity">
    <text evidence="1 4 6">Belongs to the pyrroline-5-carboxylate reductase family.</text>
</comment>
<evidence type="ECO:0000313" key="10">
    <source>
        <dbReference type="Proteomes" id="UP001501319"/>
    </source>
</evidence>
<feature type="domain" description="Pyrroline-5-carboxylate reductase catalytic N-terminal" evidence="7">
    <location>
        <begin position="6"/>
        <end position="99"/>
    </location>
</feature>
<comment type="function">
    <text evidence="4">Catalyzes the reduction of 1-pyrroline-5-carboxylate (PCA) to L-proline.</text>
</comment>
<dbReference type="InterPro" id="IPR000304">
    <property type="entry name" value="Pyrroline-COOH_reductase"/>
</dbReference>
<dbReference type="Pfam" id="PF14748">
    <property type="entry name" value="P5CR_dimer"/>
    <property type="match status" value="1"/>
</dbReference>
<evidence type="ECO:0000256" key="3">
    <source>
        <dbReference type="ARBA" id="ARBA00023002"/>
    </source>
</evidence>
<dbReference type="InterPro" id="IPR036291">
    <property type="entry name" value="NAD(P)-bd_dom_sf"/>
</dbReference>
<dbReference type="Gene3D" id="1.10.3730.10">
    <property type="entry name" value="ProC C-terminal domain-like"/>
    <property type="match status" value="1"/>
</dbReference>
<keyword evidence="3 4" id="KW-0560">Oxidoreductase</keyword>
<dbReference type="PANTHER" id="PTHR11645:SF0">
    <property type="entry name" value="PYRROLINE-5-CARBOXYLATE REDUCTASE 3"/>
    <property type="match status" value="1"/>
</dbReference>
<dbReference type="Gene3D" id="3.40.50.720">
    <property type="entry name" value="NAD(P)-binding Rossmann-like Domain"/>
    <property type="match status" value="1"/>
</dbReference>
<dbReference type="PIRSF" id="PIRSF000193">
    <property type="entry name" value="Pyrrol-5-carb_rd"/>
    <property type="match status" value="1"/>
</dbReference>
<dbReference type="SUPFAM" id="SSF51735">
    <property type="entry name" value="NAD(P)-binding Rossmann-fold domains"/>
    <property type="match status" value="1"/>
</dbReference>
<evidence type="ECO:0000313" key="9">
    <source>
        <dbReference type="EMBL" id="GAA1634876.1"/>
    </source>
</evidence>
<gene>
    <name evidence="4 9" type="primary">proC</name>
    <name evidence="9" type="ORF">GCM10009744_24570</name>
</gene>
<dbReference type="InterPro" id="IPR053790">
    <property type="entry name" value="P5CR-like_CS"/>
</dbReference>
<sequence>MAMTSQVAILGAGVMGETLLSGLLRAGRRPEELLITERRAERATELRERYGVDVVTNVDAAAKADTLVLVVKPQDMPDLLAEIAPVIQPSQTVVSLAAGITTGFIESRLPEGVAVVRVMPNTPALVDEGMAAISRGAHCDESHLVLAEGLLAATGRVIRVPEKQQDAVTAISGSGPAYIFFVVEAMIEAGVHMGLPRSTASELVVQTVVGSAKLLRETGEHPTVLRERVTSPGGTTAAAVRELEDHKVRAAFLSAIEAARNRSRALAAE</sequence>
<dbReference type="Pfam" id="PF03807">
    <property type="entry name" value="F420_oxidored"/>
    <property type="match status" value="1"/>
</dbReference>
<keyword evidence="4" id="KW-0963">Cytoplasm</keyword>
<evidence type="ECO:0000259" key="7">
    <source>
        <dbReference type="Pfam" id="PF03807"/>
    </source>
</evidence>
<keyword evidence="4 6" id="KW-0641">Proline biosynthesis</keyword>
<evidence type="ECO:0000256" key="5">
    <source>
        <dbReference type="NCBIfam" id="TIGR00112"/>
    </source>
</evidence>
<keyword evidence="4 6" id="KW-0028">Amino-acid biosynthesis</keyword>
<comment type="catalytic activity">
    <reaction evidence="4">
        <text>L-proline + NAD(+) = (S)-1-pyrroline-5-carboxylate + NADH + 2 H(+)</text>
        <dbReference type="Rhea" id="RHEA:14105"/>
        <dbReference type="ChEBI" id="CHEBI:15378"/>
        <dbReference type="ChEBI" id="CHEBI:17388"/>
        <dbReference type="ChEBI" id="CHEBI:57540"/>
        <dbReference type="ChEBI" id="CHEBI:57945"/>
        <dbReference type="ChEBI" id="CHEBI:60039"/>
        <dbReference type="EC" id="1.5.1.2"/>
    </reaction>
</comment>
<dbReference type="PANTHER" id="PTHR11645">
    <property type="entry name" value="PYRROLINE-5-CARBOXYLATE REDUCTASE"/>
    <property type="match status" value="1"/>
</dbReference>
<comment type="caution">
    <text evidence="9">The sequence shown here is derived from an EMBL/GenBank/DDBJ whole genome shotgun (WGS) entry which is preliminary data.</text>
</comment>
<dbReference type="InterPro" id="IPR029036">
    <property type="entry name" value="P5CR_dimer"/>
</dbReference>
<comment type="catalytic activity">
    <reaction evidence="4 6">
        <text>L-proline + NADP(+) = (S)-1-pyrroline-5-carboxylate + NADPH + 2 H(+)</text>
        <dbReference type="Rhea" id="RHEA:14109"/>
        <dbReference type="ChEBI" id="CHEBI:15378"/>
        <dbReference type="ChEBI" id="CHEBI:17388"/>
        <dbReference type="ChEBI" id="CHEBI:57783"/>
        <dbReference type="ChEBI" id="CHEBI:58349"/>
        <dbReference type="ChEBI" id="CHEBI:60039"/>
        <dbReference type="EC" id="1.5.1.2"/>
    </reaction>
</comment>